<accession>A0A6S6SLM0</accession>
<feature type="non-terminal residue" evidence="2">
    <location>
        <position position="1"/>
    </location>
</feature>
<reference evidence="2" key="1">
    <citation type="submission" date="2020-01" db="EMBL/GenBank/DDBJ databases">
        <authorList>
            <person name="Meier V. D."/>
            <person name="Meier V D."/>
        </authorList>
    </citation>
    <scope>NUCLEOTIDE SEQUENCE</scope>
    <source>
        <strain evidence="2">HLG_WM_MAG_03</strain>
    </source>
</reference>
<organism evidence="2">
    <name type="scientific">uncultured Sulfurovum sp</name>
    <dbReference type="NCBI Taxonomy" id="269237"/>
    <lineage>
        <taxon>Bacteria</taxon>
        <taxon>Pseudomonadati</taxon>
        <taxon>Campylobacterota</taxon>
        <taxon>Epsilonproteobacteria</taxon>
        <taxon>Campylobacterales</taxon>
        <taxon>Sulfurovaceae</taxon>
        <taxon>Sulfurovum</taxon>
        <taxon>environmental samples</taxon>
    </lineage>
</organism>
<name>A0A6S6SLM0_9BACT</name>
<evidence type="ECO:0000313" key="2">
    <source>
        <dbReference type="EMBL" id="CAA6806049.1"/>
    </source>
</evidence>
<gene>
    <name evidence="2" type="ORF">HELGO_WM37313</name>
</gene>
<dbReference type="AlphaFoldDB" id="A0A6S6SLM0"/>
<dbReference type="EMBL" id="CACVAR010000148">
    <property type="protein sequence ID" value="CAA6806049.1"/>
    <property type="molecule type" value="Genomic_DNA"/>
</dbReference>
<feature type="region of interest" description="Disordered" evidence="1">
    <location>
        <begin position="1"/>
        <end position="22"/>
    </location>
</feature>
<protein>
    <submittedName>
        <fullName evidence="2">Uncharacterized protein</fullName>
    </submittedName>
</protein>
<evidence type="ECO:0000256" key="1">
    <source>
        <dbReference type="SAM" id="MobiDB-lite"/>
    </source>
</evidence>
<proteinExistence type="predicted"/>
<sequence>PKPENEIVDFSAEVEYDANTKD</sequence>